<keyword evidence="3" id="KW-1133">Transmembrane helix</keyword>
<keyword evidence="4" id="KW-0472">Membrane</keyword>
<sequence length="325" mass="36659">MCNILLKSLNNALPCFILTNTLFYIDNGSTLRTIDFMTTIKSSVVLSTALFFISLNLVMFLAMWSKPSFRETSRYLLFGQMLLSDSIHLGFTTLLYSCSMANITFIKVLCSMIVLVSGTTFRISPLTLAVMCLERYVAICFPLRHVDIATPRRTSMAIAVVWFLGSVNYVIDIIFLAATDAHFLTKTIYCTQERLFLAKWQFDVFQVFNGVFLVAVGITVIGTYTGIMMAARSIKAKKASTTVLLHLAQLGLCLSSFLFSSIERALSTISSALFIHLRYLNFFLLVLVPRCLSPLIYGLRDEGVRPLFLCYLRCGRWRIKPGTRH</sequence>
<protein>
    <submittedName>
        <fullName evidence="6">Olfactory receptor 2M3-like</fullName>
    </submittedName>
</protein>
<proteinExistence type="predicted"/>
<dbReference type="GO" id="GO:0016020">
    <property type="term" value="C:membrane"/>
    <property type="evidence" value="ECO:0007669"/>
    <property type="project" value="UniProtKB-SubCell"/>
</dbReference>
<feature type="domain" description="G-protein coupled receptors family 1 profile" evidence="5">
    <location>
        <begin position="55"/>
        <end position="297"/>
    </location>
</feature>
<dbReference type="FunFam" id="1.20.1070.10:FF:000096">
    <property type="entry name" value="Odorant receptor 131-2"/>
    <property type="match status" value="1"/>
</dbReference>
<dbReference type="Ensembl" id="ENSPKIT00000029040.1">
    <property type="protein sequence ID" value="ENSPKIP00000005048.1"/>
    <property type="gene ID" value="ENSPKIG00000021884.1"/>
</dbReference>
<evidence type="ECO:0000256" key="3">
    <source>
        <dbReference type="ARBA" id="ARBA00022989"/>
    </source>
</evidence>
<keyword evidence="2" id="KW-0812">Transmembrane</keyword>
<dbReference type="InterPro" id="IPR052921">
    <property type="entry name" value="GPCR1_Superfamily_Member"/>
</dbReference>
<comment type="subcellular location">
    <subcellularLocation>
        <location evidence="1">Membrane</location>
    </subcellularLocation>
</comment>
<reference evidence="6" key="1">
    <citation type="submission" date="2025-08" db="UniProtKB">
        <authorList>
            <consortium name="Ensembl"/>
        </authorList>
    </citation>
    <scope>IDENTIFICATION</scope>
</reference>
<dbReference type="InterPro" id="IPR000276">
    <property type="entry name" value="GPCR_Rhodpsn"/>
</dbReference>
<evidence type="ECO:0000256" key="2">
    <source>
        <dbReference type="ARBA" id="ARBA00022692"/>
    </source>
</evidence>
<dbReference type="PANTHER" id="PTHR26451:SF866">
    <property type="entry name" value="ODORANT RECEPTOR-RELATED"/>
    <property type="match status" value="1"/>
</dbReference>
<evidence type="ECO:0000313" key="6">
    <source>
        <dbReference type="Ensembl" id="ENSPKIP00000005048.1"/>
    </source>
</evidence>
<evidence type="ECO:0000259" key="5">
    <source>
        <dbReference type="PROSITE" id="PS50262"/>
    </source>
</evidence>
<dbReference type="Proteomes" id="UP000261540">
    <property type="component" value="Unplaced"/>
</dbReference>
<dbReference type="GO" id="GO:0005549">
    <property type="term" value="F:odorant binding"/>
    <property type="evidence" value="ECO:0007669"/>
    <property type="project" value="TreeGrafter"/>
</dbReference>
<dbReference type="GO" id="GO:0004930">
    <property type="term" value="F:G protein-coupled receptor activity"/>
    <property type="evidence" value="ECO:0007669"/>
    <property type="project" value="InterPro"/>
</dbReference>
<dbReference type="CDD" id="cd00637">
    <property type="entry name" value="7tm_classA_rhodopsin-like"/>
    <property type="match status" value="1"/>
</dbReference>
<dbReference type="Gene3D" id="1.20.1070.10">
    <property type="entry name" value="Rhodopsin 7-helix transmembrane proteins"/>
    <property type="match status" value="1"/>
</dbReference>
<dbReference type="SUPFAM" id="SSF81321">
    <property type="entry name" value="Family A G protein-coupled receptor-like"/>
    <property type="match status" value="1"/>
</dbReference>
<dbReference type="PROSITE" id="PS50262">
    <property type="entry name" value="G_PROTEIN_RECEP_F1_2"/>
    <property type="match status" value="1"/>
</dbReference>
<evidence type="ECO:0000256" key="1">
    <source>
        <dbReference type="ARBA" id="ARBA00004370"/>
    </source>
</evidence>
<dbReference type="InterPro" id="IPR017452">
    <property type="entry name" value="GPCR_Rhodpsn_7TM"/>
</dbReference>
<dbReference type="GeneTree" id="ENSGT00940000163093"/>
<dbReference type="PANTHER" id="PTHR26451">
    <property type="entry name" value="G_PROTEIN_RECEP_F1_2 DOMAIN-CONTAINING PROTEIN"/>
    <property type="match status" value="1"/>
</dbReference>
<dbReference type="Pfam" id="PF00001">
    <property type="entry name" value="7tm_1"/>
    <property type="match status" value="1"/>
</dbReference>
<keyword evidence="7" id="KW-1185">Reference proteome</keyword>
<organism evidence="6 7">
    <name type="scientific">Paramormyrops kingsleyae</name>
    <dbReference type="NCBI Taxonomy" id="1676925"/>
    <lineage>
        <taxon>Eukaryota</taxon>
        <taxon>Metazoa</taxon>
        <taxon>Chordata</taxon>
        <taxon>Craniata</taxon>
        <taxon>Vertebrata</taxon>
        <taxon>Euteleostomi</taxon>
        <taxon>Actinopterygii</taxon>
        <taxon>Neopterygii</taxon>
        <taxon>Teleostei</taxon>
        <taxon>Osteoglossocephala</taxon>
        <taxon>Osteoglossomorpha</taxon>
        <taxon>Osteoglossiformes</taxon>
        <taxon>Mormyridae</taxon>
        <taxon>Paramormyrops</taxon>
    </lineage>
</organism>
<reference evidence="6" key="2">
    <citation type="submission" date="2025-09" db="UniProtKB">
        <authorList>
            <consortium name="Ensembl"/>
        </authorList>
    </citation>
    <scope>IDENTIFICATION</scope>
</reference>
<evidence type="ECO:0000313" key="7">
    <source>
        <dbReference type="Proteomes" id="UP000261540"/>
    </source>
</evidence>
<dbReference type="GO" id="GO:0004984">
    <property type="term" value="F:olfactory receptor activity"/>
    <property type="evidence" value="ECO:0007669"/>
    <property type="project" value="TreeGrafter"/>
</dbReference>
<accession>A0A3B3QFY9</accession>
<dbReference type="AlphaFoldDB" id="A0A3B3QFY9"/>
<evidence type="ECO:0000256" key="4">
    <source>
        <dbReference type="ARBA" id="ARBA00023136"/>
    </source>
</evidence>
<name>A0A3B3QFY9_9TELE</name>